<reference evidence="1" key="3">
    <citation type="journal article" date="2017" name="Nature">
        <title>Genome sequence of the progenitor of the wheat D genome Aegilops tauschii.</title>
        <authorList>
            <person name="Luo M.C."/>
            <person name="Gu Y.Q."/>
            <person name="Puiu D."/>
            <person name="Wang H."/>
            <person name="Twardziok S.O."/>
            <person name="Deal K.R."/>
            <person name="Huo N."/>
            <person name="Zhu T."/>
            <person name="Wang L."/>
            <person name="Wang Y."/>
            <person name="McGuire P.E."/>
            <person name="Liu S."/>
            <person name="Long H."/>
            <person name="Ramasamy R.K."/>
            <person name="Rodriguez J.C."/>
            <person name="Van S.L."/>
            <person name="Yuan L."/>
            <person name="Wang Z."/>
            <person name="Xia Z."/>
            <person name="Xiao L."/>
            <person name="Anderson O.D."/>
            <person name="Ouyang S."/>
            <person name="Liang Y."/>
            <person name="Zimin A.V."/>
            <person name="Pertea G."/>
            <person name="Qi P."/>
            <person name="Bennetzen J.L."/>
            <person name="Dai X."/>
            <person name="Dawson M.W."/>
            <person name="Muller H.G."/>
            <person name="Kugler K."/>
            <person name="Rivarola-Duarte L."/>
            <person name="Spannagl M."/>
            <person name="Mayer K.F.X."/>
            <person name="Lu F.H."/>
            <person name="Bevan M.W."/>
            <person name="Leroy P."/>
            <person name="Li P."/>
            <person name="You F.M."/>
            <person name="Sun Q."/>
            <person name="Liu Z."/>
            <person name="Lyons E."/>
            <person name="Wicker T."/>
            <person name="Salzberg S.L."/>
            <person name="Devos K.M."/>
            <person name="Dvorak J."/>
        </authorList>
    </citation>
    <scope>NUCLEOTIDE SEQUENCE [LARGE SCALE GENOMIC DNA]</scope>
    <source>
        <strain evidence="1">cv. AL8/78</strain>
    </source>
</reference>
<name>A0A453DBQ2_AEGTS</name>
<accession>A0A453DBQ2</accession>
<proteinExistence type="predicted"/>
<dbReference type="Gramene" id="AET2Gv21176000.11">
    <property type="protein sequence ID" value="AET2Gv21176000.11"/>
    <property type="gene ID" value="AET2Gv21176000"/>
</dbReference>
<protein>
    <submittedName>
        <fullName evidence="1">Uncharacterized protein</fullName>
    </submittedName>
</protein>
<dbReference type="AlphaFoldDB" id="A0A453DBQ2"/>
<dbReference type="EnsemblPlants" id="AET2Gv21176000.7">
    <property type="protein sequence ID" value="AET2Gv21176000.7"/>
    <property type="gene ID" value="AET2Gv21176000"/>
</dbReference>
<dbReference type="Proteomes" id="UP000015105">
    <property type="component" value="Chromosome 2D"/>
</dbReference>
<reference evidence="1" key="5">
    <citation type="journal article" date="2021" name="G3 (Bethesda)">
        <title>Aegilops tauschii genome assembly Aet v5.0 features greater sequence contiguity and improved annotation.</title>
        <authorList>
            <person name="Wang L."/>
            <person name="Zhu T."/>
            <person name="Rodriguez J.C."/>
            <person name="Deal K.R."/>
            <person name="Dubcovsky J."/>
            <person name="McGuire P.E."/>
            <person name="Lux T."/>
            <person name="Spannagl M."/>
            <person name="Mayer K.F.X."/>
            <person name="Baldrich P."/>
            <person name="Meyers B.C."/>
            <person name="Huo N."/>
            <person name="Gu Y.Q."/>
            <person name="Zhou H."/>
            <person name="Devos K.M."/>
            <person name="Bennetzen J.L."/>
            <person name="Unver T."/>
            <person name="Budak H."/>
            <person name="Gulick P.J."/>
            <person name="Galiba G."/>
            <person name="Kalapos B."/>
            <person name="Nelson D.R."/>
            <person name="Li P."/>
            <person name="You F.M."/>
            <person name="Luo M.C."/>
            <person name="Dvorak J."/>
        </authorList>
    </citation>
    <scope>NUCLEOTIDE SEQUENCE [LARGE SCALE GENOMIC DNA]</scope>
    <source>
        <strain evidence="1">cv. AL8/78</strain>
    </source>
</reference>
<evidence type="ECO:0000313" key="1">
    <source>
        <dbReference type="EnsemblPlants" id="AET2Gv21176000.11"/>
    </source>
</evidence>
<dbReference type="Gramene" id="AET2Gv21176000.7">
    <property type="protein sequence ID" value="AET2Gv21176000.7"/>
    <property type="gene ID" value="AET2Gv21176000"/>
</dbReference>
<evidence type="ECO:0000313" key="2">
    <source>
        <dbReference type="Proteomes" id="UP000015105"/>
    </source>
</evidence>
<reference evidence="1" key="4">
    <citation type="submission" date="2019-03" db="UniProtKB">
        <authorList>
            <consortium name="EnsemblPlants"/>
        </authorList>
    </citation>
    <scope>IDENTIFICATION</scope>
</reference>
<keyword evidence="2" id="KW-1185">Reference proteome</keyword>
<dbReference type="EnsemblPlants" id="AET2Gv21176000.11">
    <property type="protein sequence ID" value="AET2Gv21176000.11"/>
    <property type="gene ID" value="AET2Gv21176000"/>
</dbReference>
<reference evidence="2" key="1">
    <citation type="journal article" date="2014" name="Science">
        <title>Ancient hybridizations among the ancestral genomes of bread wheat.</title>
        <authorList>
            <consortium name="International Wheat Genome Sequencing Consortium,"/>
            <person name="Marcussen T."/>
            <person name="Sandve S.R."/>
            <person name="Heier L."/>
            <person name="Spannagl M."/>
            <person name="Pfeifer M."/>
            <person name="Jakobsen K.S."/>
            <person name="Wulff B.B."/>
            <person name="Steuernagel B."/>
            <person name="Mayer K.F."/>
            <person name="Olsen O.A."/>
        </authorList>
    </citation>
    <scope>NUCLEOTIDE SEQUENCE [LARGE SCALE GENOMIC DNA]</scope>
    <source>
        <strain evidence="2">cv. AL8/78</strain>
    </source>
</reference>
<reference evidence="2" key="2">
    <citation type="journal article" date="2017" name="Nat. Plants">
        <title>The Aegilops tauschii genome reveals multiple impacts of transposons.</title>
        <authorList>
            <person name="Zhao G."/>
            <person name="Zou C."/>
            <person name="Li K."/>
            <person name="Wang K."/>
            <person name="Li T."/>
            <person name="Gao L."/>
            <person name="Zhang X."/>
            <person name="Wang H."/>
            <person name="Yang Z."/>
            <person name="Liu X."/>
            <person name="Jiang W."/>
            <person name="Mao L."/>
            <person name="Kong X."/>
            <person name="Jiao Y."/>
            <person name="Jia J."/>
        </authorList>
    </citation>
    <scope>NUCLEOTIDE SEQUENCE [LARGE SCALE GENOMIC DNA]</scope>
    <source>
        <strain evidence="2">cv. AL8/78</strain>
    </source>
</reference>
<organism evidence="1 2">
    <name type="scientific">Aegilops tauschii subsp. strangulata</name>
    <name type="common">Goatgrass</name>
    <dbReference type="NCBI Taxonomy" id="200361"/>
    <lineage>
        <taxon>Eukaryota</taxon>
        <taxon>Viridiplantae</taxon>
        <taxon>Streptophyta</taxon>
        <taxon>Embryophyta</taxon>
        <taxon>Tracheophyta</taxon>
        <taxon>Spermatophyta</taxon>
        <taxon>Magnoliopsida</taxon>
        <taxon>Liliopsida</taxon>
        <taxon>Poales</taxon>
        <taxon>Poaceae</taxon>
        <taxon>BOP clade</taxon>
        <taxon>Pooideae</taxon>
        <taxon>Triticodae</taxon>
        <taxon>Triticeae</taxon>
        <taxon>Triticinae</taxon>
        <taxon>Aegilops</taxon>
    </lineage>
</organism>
<sequence length="64" mass="7014">TLAFIIASLRSCSLAPSLAHHRSTPRCRPRPSCRCQECSSDACYAMSNRKIKYGDKSPSTSPVL</sequence>